<name>A0A975ASB4_9GAMM</name>
<dbReference type="Pfam" id="PF05721">
    <property type="entry name" value="PhyH"/>
    <property type="match status" value="1"/>
</dbReference>
<gene>
    <name evidence="3" type="ORF">I8J32_001110</name>
</gene>
<dbReference type="InterPro" id="IPR008775">
    <property type="entry name" value="Phytyl_CoA_dOase-like"/>
</dbReference>
<evidence type="ECO:0000313" key="4">
    <source>
        <dbReference type="Proteomes" id="UP000639274"/>
    </source>
</evidence>
<dbReference type="GO" id="GO:0016706">
    <property type="term" value="F:2-oxoglutarate-dependent dioxygenase activity"/>
    <property type="evidence" value="ECO:0007669"/>
    <property type="project" value="UniProtKB-ARBA"/>
</dbReference>
<dbReference type="PANTHER" id="PTHR20883">
    <property type="entry name" value="PHYTANOYL-COA DIOXYGENASE DOMAIN CONTAINING 1"/>
    <property type="match status" value="1"/>
</dbReference>
<feature type="region of interest" description="Disordered" evidence="2">
    <location>
        <begin position="284"/>
        <end position="303"/>
    </location>
</feature>
<comment type="cofactor">
    <cofactor evidence="1">
        <name>Fe(2+)</name>
        <dbReference type="ChEBI" id="CHEBI:29033"/>
    </cofactor>
</comment>
<dbReference type="SUPFAM" id="SSF51197">
    <property type="entry name" value="Clavaminate synthase-like"/>
    <property type="match status" value="1"/>
</dbReference>
<dbReference type="GO" id="GO:0005506">
    <property type="term" value="F:iron ion binding"/>
    <property type="evidence" value="ECO:0007669"/>
    <property type="project" value="UniProtKB-ARBA"/>
</dbReference>
<feature type="compositionally biased region" description="Pro residues" evidence="2">
    <location>
        <begin position="289"/>
        <end position="303"/>
    </location>
</feature>
<keyword evidence="4" id="KW-1185">Reference proteome</keyword>
<dbReference type="Proteomes" id="UP000639274">
    <property type="component" value="Chromosome"/>
</dbReference>
<dbReference type="EMBL" id="CP071518">
    <property type="protein sequence ID" value="QSX78577.1"/>
    <property type="molecule type" value="Genomic_DNA"/>
</dbReference>
<keyword evidence="3" id="KW-0223">Dioxygenase</keyword>
<accession>A0A975ASB4</accession>
<dbReference type="RefSeq" id="WP_200614265.1">
    <property type="nucleotide sequence ID" value="NZ_CP071518.1"/>
</dbReference>
<evidence type="ECO:0000256" key="1">
    <source>
        <dbReference type="ARBA" id="ARBA00001954"/>
    </source>
</evidence>
<keyword evidence="3" id="KW-0560">Oxidoreductase</keyword>
<dbReference type="KEGG" id="lsf:I8J32_001110"/>
<protein>
    <submittedName>
        <fullName evidence="3">Phytanoyl-CoA dioxygenase family protein</fullName>
    </submittedName>
</protein>
<evidence type="ECO:0000313" key="3">
    <source>
        <dbReference type="EMBL" id="QSX78577.1"/>
    </source>
</evidence>
<evidence type="ECO:0000256" key="2">
    <source>
        <dbReference type="SAM" id="MobiDB-lite"/>
    </source>
</evidence>
<dbReference type="PANTHER" id="PTHR20883:SF48">
    <property type="entry name" value="ECTOINE DIOXYGENASE"/>
    <property type="match status" value="1"/>
</dbReference>
<proteinExistence type="predicted"/>
<dbReference type="AlphaFoldDB" id="A0A975ASB4"/>
<dbReference type="Gene3D" id="2.60.120.620">
    <property type="entry name" value="q2cbj1_9rhob like domain"/>
    <property type="match status" value="1"/>
</dbReference>
<sequence length="303" mass="34387">MGFSFRWPWPRAADAPDVPDPHAELRQAWDEQGFVVLPGFYDEAELAAAEAPVRRAWEEKAPRVVVDDLVTGQRLRLSDVSDEARSKHRFKTNDLYLEQEAVRRLALNERITPILTALLGRVPVLCNSLSFEQGSAQTDHVDALFMTPRTPHHLLAIWVALEDCHPDSGPLKYFAGSHRIEPYVFSTGSHHFVLDEMPAWREYMDQQVAQRGLQPETFPARRGDVFIWSAYLLHGGSPIRDPARTRKSVVFHYYSQEDCIAQRCTIVPYQGGFWMHRPHQAVPGLGESPAPPLPPDARLPPQD</sequence>
<organism evidence="3 4">
    <name type="scientific">Agrilutibacter solisilvae</name>
    <dbReference type="NCBI Taxonomy" id="2763317"/>
    <lineage>
        <taxon>Bacteria</taxon>
        <taxon>Pseudomonadati</taxon>
        <taxon>Pseudomonadota</taxon>
        <taxon>Gammaproteobacteria</taxon>
        <taxon>Lysobacterales</taxon>
        <taxon>Lysobacteraceae</taxon>
        <taxon>Agrilutibacter</taxon>
    </lineage>
</organism>
<reference evidence="3 4" key="1">
    <citation type="submission" date="2021-03" db="EMBL/GenBank/DDBJ databases">
        <title>Lysobacter sp. nov. isolated from soil of gangwondo yeongwol, south Korea.</title>
        <authorList>
            <person name="Kim K.R."/>
            <person name="Kim K.H."/>
            <person name="Jeon C.O."/>
        </authorList>
    </citation>
    <scope>NUCLEOTIDE SEQUENCE [LARGE SCALE GENOMIC DNA]</scope>
    <source>
        <strain evidence="3 4">R19</strain>
    </source>
</reference>